<dbReference type="EMBL" id="JACAZH010000021">
    <property type="protein sequence ID" value="KAF7344451.1"/>
    <property type="molecule type" value="Genomic_DNA"/>
</dbReference>
<evidence type="ECO:0000256" key="1">
    <source>
        <dbReference type="SAM" id="MobiDB-lite"/>
    </source>
</evidence>
<feature type="region of interest" description="Disordered" evidence="1">
    <location>
        <begin position="266"/>
        <end position="306"/>
    </location>
</feature>
<dbReference type="GO" id="GO:0005737">
    <property type="term" value="C:cytoplasm"/>
    <property type="evidence" value="ECO:0007669"/>
    <property type="project" value="TreeGrafter"/>
</dbReference>
<dbReference type="InterPro" id="IPR014752">
    <property type="entry name" value="Arrestin-like_C"/>
</dbReference>
<organism evidence="3 4">
    <name type="scientific">Mycena sanguinolenta</name>
    <dbReference type="NCBI Taxonomy" id="230812"/>
    <lineage>
        <taxon>Eukaryota</taxon>
        <taxon>Fungi</taxon>
        <taxon>Dikarya</taxon>
        <taxon>Basidiomycota</taxon>
        <taxon>Agaricomycotina</taxon>
        <taxon>Agaricomycetes</taxon>
        <taxon>Agaricomycetidae</taxon>
        <taxon>Agaricales</taxon>
        <taxon>Marasmiineae</taxon>
        <taxon>Mycenaceae</taxon>
        <taxon>Mycena</taxon>
    </lineage>
</organism>
<dbReference type="OrthoDB" id="2333384at2759"/>
<dbReference type="GO" id="GO:0015031">
    <property type="term" value="P:protein transport"/>
    <property type="evidence" value="ECO:0007669"/>
    <property type="project" value="TreeGrafter"/>
</dbReference>
<dbReference type="AlphaFoldDB" id="A0A8H6XQ59"/>
<name>A0A8H6XQ59_9AGAR</name>
<evidence type="ECO:0000313" key="4">
    <source>
        <dbReference type="Proteomes" id="UP000623467"/>
    </source>
</evidence>
<dbReference type="Pfam" id="PF00339">
    <property type="entry name" value="Arrestin_N"/>
    <property type="match status" value="1"/>
</dbReference>
<dbReference type="SUPFAM" id="SSF81296">
    <property type="entry name" value="E set domains"/>
    <property type="match status" value="1"/>
</dbReference>
<dbReference type="PANTHER" id="PTHR11188">
    <property type="entry name" value="ARRESTIN DOMAIN CONTAINING PROTEIN"/>
    <property type="match status" value="1"/>
</dbReference>
<dbReference type="PANTHER" id="PTHR11188:SF17">
    <property type="entry name" value="FI21816P1"/>
    <property type="match status" value="1"/>
</dbReference>
<feature type="domain" description="Arrestin-like N-terminal" evidence="2">
    <location>
        <begin position="16"/>
        <end position="153"/>
    </location>
</feature>
<comment type="caution">
    <text evidence="3">The sequence shown here is derived from an EMBL/GenBank/DDBJ whole genome shotgun (WGS) entry which is preliminary data.</text>
</comment>
<evidence type="ECO:0000259" key="2">
    <source>
        <dbReference type="Pfam" id="PF00339"/>
    </source>
</evidence>
<dbReference type="Gene3D" id="2.60.40.640">
    <property type="match status" value="1"/>
</dbReference>
<sequence length="430" mass="48623">MASDSSSTQPITLHFQDIVRVAGEVIEGRVDVHVPLTREDGIDHVRIDLQGVIKTHICSWNGTEDRFDDHEQTVHLCSSSQILWTSQPRRRDSDVVSCLFRFDLPENLPPSFCSSTSKTSPDATIRYSLEVVGVRPGVFRWNRRIRRIFLVMPSASESQLLARESLRQGWEGPWKITAKDAKVRQGIWGDYSRVYATLSLPDLPSFPISNPIPYTLHVVTETKTIDRSDGKPPFPLPPTQTSELSQVLRRKIEYVVREKFDTHKEKRKDTFDLQKSQSLLDNTASPRVRRAQTTQTRPRESAQKVDAVVDEPEWIPKDEKGRGIWRRSVHFTSTLAFPFAPTASTETINWEYTLQFTVPFPGFGNDLELKVPIHLSPTSACPPPPTGAPGSSGITYADILPAGPPPMVDLPPTYWSSDSHDWDDEKDEQK</sequence>
<keyword evidence="4" id="KW-1185">Reference proteome</keyword>
<reference evidence="3" key="1">
    <citation type="submission" date="2020-05" db="EMBL/GenBank/DDBJ databases">
        <title>Mycena genomes resolve the evolution of fungal bioluminescence.</title>
        <authorList>
            <person name="Tsai I.J."/>
        </authorList>
    </citation>
    <scope>NUCLEOTIDE SEQUENCE</scope>
    <source>
        <strain evidence="3">160909Yilan</strain>
    </source>
</reference>
<dbReference type="InterPro" id="IPR014756">
    <property type="entry name" value="Ig_E-set"/>
</dbReference>
<feature type="region of interest" description="Disordered" evidence="1">
    <location>
        <begin position="401"/>
        <end position="430"/>
    </location>
</feature>
<dbReference type="InterPro" id="IPR050357">
    <property type="entry name" value="Arrestin_domain-protein"/>
</dbReference>
<accession>A0A8H6XQ59</accession>
<gene>
    <name evidence="3" type="ORF">MSAN_01926700</name>
</gene>
<evidence type="ECO:0000313" key="3">
    <source>
        <dbReference type="EMBL" id="KAF7344451.1"/>
    </source>
</evidence>
<proteinExistence type="predicted"/>
<dbReference type="Proteomes" id="UP000623467">
    <property type="component" value="Unassembled WGS sequence"/>
</dbReference>
<protein>
    <submittedName>
        <fullName evidence="3">Arrestin-N domain-containing protein</fullName>
    </submittedName>
</protein>
<dbReference type="InterPro" id="IPR011021">
    <property type="entry name" value="Arrestin-like_N"/>
</dbReference>
<feature type="compositionally biased region" description="Polar residues" evidence="1">
    <location>
        <begin position="273"/>
        <end position="296"/>
    </location>
</feature>
<feature type="compositionally biased region" description="Acidic residues" evidence="1">
    <location>
        <begin position="421"/>
        <end position="430"/>
    </location>
</feature>